<sequence>MDENRTSVARKVPQTAANFFVGTNSRVPRMTLAQSSHIIPMPVAKSPGLKPKSGVVLNRRRPSPFPNSHISSRATTSPRSVTTEGGKVAKAVQLFSASAEEEGSSMLDVSEPPRDLVIPRMPSSSDISDNTCTLAPKTEAESGLDCSDLVPSPSSKKQAANLGVSAPPPRQIRAAEPKSAEGREPIFYLRPKPNSDNHSITAHSEASVLFSHEEFDSLSLPDSQVKMVANGEKQLQSSDNTSLPHNLPPNAQKTESIPQEVSTSSLPKPLLASDSSGTTIPSFGTSEELRPETENDCGRDLSQKLDTYSQGTDAIQERRAEEMQVFELETIDSLPTMTVMPLVLPSLGTNAAEPSPTILTADSEPLESSSHVRFPRSSDPAPISVPKSAFSDASLPSASTIACNLLLDDAAVMADPHISQPLSKVVDESTEITEPSDPLLALHLAPRVAEGEAREASAAEPRAVHAESLRSSTQQRSPEPSLEDDVPTENADGSSAASITRNPSAAAVEDEEDNHVDKAVVANGKAELSNEELVVDMALRHRMDQLERSETRTNEENTSEASWEAEIDAYVESDRAVSEAAFEKKLSGEIGDSGRTDIKHCDPAFESPGREEPLDAAEHSQMSLPQHSHEAQTGEMLYPASITDEEILSELIDQVGVPTPEIERAKPRDSLFERTASWIKTTLEEADPTEMRSAEFQHDDADLLSVASTALSEMAERTLQAEALGRDADAKSIFAGRPGQSVSPPRAQKSDSAAPYSLEQPKPSMSSSDGAAGVNTCKGSEKGTRVLAADTNVDLSWGHKIGRSYSQRSQPGGATVKQIKKIPGRLKIPQRQTEVTPQKRRESLELLSVRKMASATQTTDSTHHGKGRSPQKIGTTRSNNFNNVLRSWSRPEDVDANPVTPPSRAKHRVGQLVKDWDENLLSSEDEEVASVAVCKRLTLKRMSDFTVHSTPRREPRPLPGKLPQQTANTSPSRKTQTQVRALRQVQPIQVSSEVPQRVRPGRLKAKKVQSESLADREQPTLRARNTVPLVLQEPSVSEMRPKFMYAPGEQPVVTTDHTLMEMKGTVEPIEPQEILRSRDSVDLTEESLDRNGAAERTMFPTTMPRVEASTLKPLRLQGTQSTFCTPRKPDVSVSNTSPHTVLSDLWTPNTSNPANSALTDETCVSKSGESRPHSVTRSRVGDTFAQHLHVDDASTRLPSGIATHLPSHEERWRTRRDRASSSENSTEARNFTRHPVPPPTMHLQNEDSQNDPPQPQYRHEARQEQTRIGLEARTTRQGHGSGASVPGFEISFQLKEPKMAPHCTQGSLFEFGLQVLIKPIGEDSSNASWCVQPSSQLEVDARLRNAPTVDARQYEYSNLPSTEMSKVQEEAQAYLLHTLTTPQQRDRRNTIESSALFPSVAPRGLSVEPGLSSPFLGPETAATSSPATSKRPYREMMLTTRSRNASVSQQSAISSVLSSAMHPVDRTSPLRRRAPSTGLASPLPYIKRAPPRSVSSTFTAYP</sequence>
<name>A0A5C3E300_9BASI</name>
<feature type="region of interest" description="Disordered" evidence="1">
    <location>
        <begin position="362"/>
        <end position="382"/>
    </location>
</feature>
<feature type="compositionally biased region" description="Low complexity" evidence="1">
    <location>
        <begin position="1445"/>
        <end position="1460"/>
    </location>
</feature>
<protein>
    <submittedName>
        <fullName evidence="2">Uncharacterized protein</fullName>
    </submittedName>
</protein>
<dbReference type="EMBL" id="OOIN01000010">
    <property type="protein sequence ID" value="SPO25104.1"/>
    <property type="molecule type" value="Genomic_DNA"/>
</dbReference>
<feature type="region of interest" description="Disordered" evidence="1">
    <location>
        <begin position="99"/>
        <end position="199"/>
    </location>
</feature>
<feature type="compositionally biased region" description="Basic and acidic residues" evidence="1">
    <location>
        <begin position="1206"/>
        <end position="1220"/>
    </location>
</feature>
<feature type="region of interest" description="Disordered" evidence="1">
    <location>
        <begin position="1142"/>
        <end position="1178"/>
    </location>
</feature>
<evidence type="ECO:0000313" key="2">
    <source>
        <dbReference type="EMBL" id="SPO25104.1"/>
    </source>
</evidence>
<feature type="compositionally biased region" description="Basic and acidic residues" evidence="1">
    <location>
        <begin position="588"/>
        <end position="618"/>
    </location>
</feature>
<feature type="compositionally biased region" description="Polar residues" evidence="1">
    <location>
        <begin position="963"/>
        <end position="978"/>
    </location>
</feature>
<organism evidence="2 3">
    <name type="scientific">Ustilago trichophora</name>
    <dbReference type="NCBI Taxonomy" id="86804"/>
    <lineage>
        <taxon>Eukaryota</taxon>
        <taxon>Fungi</taxon>
        <taxon>Dikarya</taxon>
        <taxon>Basidiomycota</taxon>
        <taxon>Ustilaginomycotina</taxon>
        <taxon>Ustilaginomycetes</taxon>
        <taxon>Ustilaginales</taxon>
        <taxon>Ustilaginaceae</taxon>
        <taxon>Ustilago</taxon>
    </lineage>
</organism>
<feature type="compositionally biased region" description="Polar residues" evidence="1">
    <location>
        <begin position="233"/>
        <end position="266"/>
    </location>
</feature>
<feature type="region of interest" description="Disordered" evidence="1">
    <location>
        <begin position="233"/>
        <end position="307"/>
    </location>
</feature>
<gene>
    <name evidence="2" type="ORF">UTRI_02795_B</name>
</gene>
<feature type="compositionally biased region" description="Basic and acidic residues" evidence="1">
    <location>
        <begin position="451"/>
        <end position="468"/>
    </location>
</feature>
<feature type="compositionally biased region" description="Basic and acidic residues" evidence="1">
    <location>
        <begin position="287"/>
        <end position="303"/>
    </location>
</feature>
<evidence type="ECO:0000256" key="1">
    <source>
        <dbReference type="SAM" id="MobiDB-lite"/>
    </source>
</evidence>
<feature type="compositionally biased region" description="Polar residues" evidence="1">
    <location>
        <begin position="469"/>
        <end position="478"/>
    </location>
</feature>
<feature type="compositionally biased region" description="Basic and acidic residues" evidence="1">
    <location>
        <begin position="173"/>
        <end position="184"/>
    </location>
</feature>
<reference evidence="2 3" key="1">
    <citation type="submission" date="2018-03" db="EMBL/GenBank/DDBJ databases">
        <authorList>
            <person name="Guldener U."/>
        </authorList>
    </citation>
    <scope>NUCLEOTIDE SEQUENCE [LARGE SCALE GENOMIC DNA]</scope>
    <source>
        <strain evidence="2 3">NBRC100155</strain>
    </source>
</reference>
<feature type="region of interest" description="Disordered" evidence="1">
    <location>
        <begin position="803"/>
        <end position="823"/>
    </location>
</feature>
<accession>A0A5C3E300</accession>
<proteinExistence type="predicted"/>
<feature type="compositionally biased region" description="Polar residues" evidence="1">
    <location>
        <begin position="1142"/>
        <end position="1177"/>
    </location>
</feature>
<feature type="compositionally biased region" description="Polar residues" evidence="1">
    <location>
        <begin position="273"/>
        <end position="285"/>
    </location>
</feature>
<feature type="region of interest" description="Disordered" evidence="1">
    <location>
        <begin position="1191"/>
        <end position="1265"/>
    </location>
</feature>
<dbReference type="Proteomes" id="UP000324022">
    <property type="component" value="Unassembled WGS sequence"/>
</dbReference>
<evidence type="ECO:0000313" key="3">
    <source>
        <dbReference type="Proteomes" id="UP000324022"/>
    </source>
</evidence>
<feature type="compositionally biased region" description="Basic and acidic residues" evidence="1">
    <location>
        <begin position="545"/>
        <end position="555"/>
    </location>
</feature>
<feature type="compositionally biased region" description="Polar residues" evidence="1">
    <location>
        <begin position="1242"/>
        <end position="1251"/>
    </location>
</feature>
<feature type="compositionally biased region" description="Polar residues" evidence="1">
    <location>
        <begin position="491"/>
        <end position="503"/>
    </location>
</feature>
<keyword evidence="3" id="KW-1185">Reference proteome</keyword>
<feature type="compositionally biased region" description="Polar residues" evidence="1">
    <location>
        <begin position="66"/>
        <end position="83"/>
    </location>
</feature>
<feature type="region of interest" description="Disordered" evidence="1">
    <location>
        <begin position="1408"/>
        <end position="1502"/>
    </location>
</feature>
<feature type="region of interest" description="Disordered" evidence="1">
    <location>
        <begin position="851"/>
        <end position="880"/>
    </location>
</feature>
<dbReference type="OrthoDB" id="2556503at2759"/>
<feature type="region of interest" description="Disordered" evidence="1">
    <location>
        <begin position="451"/>
        <end position="526"/>
    </location>
</feature>
<feature type="region of interest" description="Disordered" evidence="1">
    <location>
        <begin position="588"/>
        <end position="631"/>
    </location>
</feature>
<feature type="region of interest" description="Disordered" evidence="1">
    <location>
        <begin position="734"/>
        <end position="778"/>
    </location>
</feature>
<feature type="region of interest" description="Disordered" evidence="1">
    <location>
        <begin position="545"/>
        <end position="564"/>
    </location>
</feature>
<feature type="region of interest" description="Disordered" evidence="1">
    <location>
        <begin position="43"/>
        <end position="85"/>
    </location>
</feature>
<feature type="region of interest" description="Disordered" evidence="1">
    <location>
        <begin position="945"/>
        <end position="978"/>
    </location>
</feature>
<feature type="compositionally biased region" description="Polar residues" evidence="1">
    <location>
        <begin position="1493"/>
        <end position="1502"/>
    </location>
</feature>
<feature type="compositionally biased region" description="Polar residues" evidence="1">
    <location>
        <begin position="122"/>
        <end position="133"/>
    </location>
</feature>